<keyword evidence="2" id="KW-0614">Plasmid</keyword>
<name>A0AAU7U6I3_9DEIO</name>
<evidence type="ECO:0000256" key="1">
    <source>
        <dbReference type="SAM" id="MobiDB-lite"/>
    </source>
</evidence>
<dbReference type="AlphaFoldDB" id="A0AAU7U6I3"/>
<sequence>MARHTSTVGLKRQVEHQRALGRCATQVDIIPWANTEISGPLRFTVGPRTVLIESVNSGAVPVQVPWQLVPQADLDQALRTLHAQILEEAHALPQLLTGAASSDPEAAAPRAVQRRLKRMLALRSLLELAAAWEDALVPGGVAPGWTAGPGRTVAVLPWHPVAVPVREGWHLHQLCRWHQPQPGTDCWAQTTAAWITRAALLQDVSGGATMTGPLPAGRAARDRQRKARASSAGRATPPAAPEAVDLDPDAFVRRARLALSAVLEPALASFPDQDVLRAVQGARSPAVALSRLLPRVAAGPVHALGQTLRASLRHGRPIRPDEGGRAAQAAGSCPVRRSAWTAARAVSVSPHRCLAAEAAAGPLHLLVPGLPHAGPASALLQDGRLSTALEEVVDLFTAVAALPAEQDLPLPDLSGVLTGRGHLRLGAHAGPDPLRTSEPDTPGPDDDWRQATARALLVVPGLTEAVGALQAVQAAREHALDRVREEACHATGLSEAHLQEAIGGERSFERTPGDPALERVLRWTGGVWSLRLARHPQDLVADGRALAHCVGWGGYAQRVRAGQVRIIRVLARGPDDERPVPLLTLELLQKENGEGPPAASTWRLGQARGLSNRLPTRDEATLIALWAREVGVQLDAASEVAPVAPTSLRSGRDRLAVAWDAVSVRLEPSAPPSSERQQEARSRLADAIAARWTPAATHQEGLRRVAALVERARTHLTTECLRLHAQGDPGLVGTMSGDDLLPGTGTLTLAPDPRPRLSALSDARAATGTSRLLGLRLERRLSLDVDGNLQARERRQTLELRAGKRPGELMLQYSDSQGAMVNTYLSPAALMNTGVLDPLHVDNTWTWGVARRRQAGLTLLWSVLDEPLGDLAAAATAVTAQPGATLRAQLTAFTGTAAARRSLQQ</sequence>
<evidence type="ECO:0000313" key="2">
    <source>
        <dbReference type="EMBL" id="XBV83958.1"/>
    </source>
</evidence>
<proteinExistence type="predicted"/>
<organism evidence="2">
    <name type="scientific">Deinococcus sonorensis KR-87</name>
    <dbReference type="NCBI Taxonomy" id="694439"/>
    <lineage>
        <taxon>Bacteria</taxon>
        <taxon>Thermotogati</taxon>
        <taxon>Deinococcota</taxon>
        <taxon>Deinococci</taxon>
        <taxon>Deinococcales</taxon>
        <taxon>Deinococcaceae</taxon>
        <taxon>Deinococcus</taxon>
    </lineage>
</organism>
<reference evidence="2" key="1">
    <citation type="submission" date="2024-06" db="EMBL/GenBank/DDBJ databases">
        <title>Draft Genome Sequence of Deinococcus sonorensis Type Strain KR-87, a Biofilm Producing Representative of the Genus Deinococcus.</title>
        <authorList>
            <person name="Boren L.S."/>
            <person name="Grosso R.A."/>
            <person name="Hugenberg-Cox A.N."/>
            <person name="Hill J.T.E."/>
            <person name="Albert C.M."/>
            <person name="Tuohy J.M."/>
        </authorList>
    </citation>
    <scope>NUCLEOTIDE SEQUENCE</scope>
    <source>
        <strain evidence="2">KR-87</strain>
        <plasmid evidence="2">pDson03</plasmid>
    </source>
</reference>
<geneLocation type="plasmid" evidence="2">
    <name>pDson03</name>
</geneLocation>
<feature type="region of interest" description="Disordered" evidence="1">
    <location>
        <begin position="424"/>
        <end position="445"/>
    </location>
</feature>
<protein>
    <recommendedName>
        <fullName evidence="3">DUF4132 domain-containing protein</fullName>
    </recommendedName>
</protein>
<gene>
    <name evidence="2" type="ORF">ABOD76_04515</name>
</gene>
<evidence type="ECO:0008006" key="3">
    <source>
        <dbReference type="Google" id="ProtNLM"/>
    </source>
</evidence>
<dbReference type="EMBL" id="CP158298">
    <property type="protein sequence ID" value="XBV83958.1"/>
    <property type="molecule type" value="Genomic_DNA"/>
</dbReference>
<dbReference type="RefSeq" id="WP_350241859.1">
    <property type="nucleotide sequence ID" value="NZ_CP158298.1"/>
</dbReference>
<feature type="region of interest" description="Disordered" evidence="1">
    <location>
        <begin position="211"/>
        <end position="243"/>
    </location>
</feature>
<dbReference type="KEGG" id="dsc:ABOD76_04515"/>
<accession>A0AAU7U6I3</accession>